<dbReference type="HOGENOM" id="CLU_3392077_0_0_11"/>
<protein>
    <submittedName>
        <fullName evidence="1">Uncharacterized protein</fullName>
    </submittedName>
</protein>
<evidence type="ECO:0000313" key="2">
    <source>
        <dbReference type="Proteomes" id="UP000002255"/>
    </source>
</evidence>
<dbReference type="Proteomes" id="UP000002255">
    <property type="component" value="Chromosome"/>
</dbReference>
<reference evidence="1 2" key="2">
    <citation type="journal article" date="2010" name="Stand. Genomic Sci.">
        <title>Complete genome sequence of Xylanimonas cellulosilytica type strain (XIL07).</title>
        <authorList>
            <person name="Foster B."/>
            <person name="Pukall R."/>
            <person name="Abt B."/>
            <person name="Nolan M."/>
            <person name="Glavina Del Rio T."/>
            <person name="Chen F."/>
            <person name="Lucas S."/>
            <person name="Tice H."/>
            <person name="Pitluck S."/>
            <person name="Cheng J.-F."/>
            <person name="Chertkov O."/>
            <person name="Brettin T."/>
            <person name="Han C."/>
            <person name="Detter J.C."/>
            <person name="Bruce D."/>
            <person name="Goodwin L."/>
            <person name="Ivanova N."/>
            <person name="Mavromatis K."/>
            <person name="Pati A."/>
            <person name="Mikhailova N."/>
            <person name="Chen A."/>
            <person name="Palaniappan K."/>
            <person name="Land M."/>
            <person name="Hauser L."/>
            <person name="Chang Y.-J."/>
            <person name="Jeffries C.D."/>
            <person name="Chain P."/>
            <person name="Rohde M."/>
            <person name="Goeker M."/>
            <person name="Bristow J."/>
            <person name="Eisen J.A."/>
            <person name="Markowitz V."/>
            <person name="Hugenholtz P."/>
            <person name="Kyrpides N.C."/>
            <person name="Klenk H.-P."/>
            <person name="Lapidus A."/>
        </authorList>
    </citation>
    <scope>NUCLEOTIDE SEQUENCE [LARGE SCALE GENOMIC DNA]</scope>
    <source>
        <strain evidence="2">DSM 15894 / CECT 5975 / LMG 20990 / XIL07</strain>
    </source>
</reference>
<name>D1BT46_XYLCX</name>
<accession>D1BT46</accession>
<dbReference type="AlphaFoldDB" id="D1BT46"/>
<dbReference type="KEGG" id="xce:Xcel_1868"/>
<dbReference type="EMBL" id="CP001821">
    <property type="protein sequence ID" value="ACZ30888.1"/>
    <property type="molecule type" value="Genomic_DNA"/>
</dbReference>
<proteinExistence type="predicted"/>
<sequence length="32" mass="3235">MIGFIVAGLVIGALARGALTRLDADPPRALDA</sequence>
<evidence type="ECO:0000313" key="1">
    <source>
        <dbReference type="EMBL" id="ACZ30888.1"/>
    </source>
</evidence>
<gene>
    <name evidence="1" type="ordered locus">Xcel_1868</name>
</gene>
<reference evidence="2" key="1">
    <citation type="submission" date="2009-11" db="EMBL/GenBank/DDBJ databases">
        <title>The complete chromosome of Xylanimonas cellulosilytica DSM 15894.</title>
        <authorList>
            <consortium name="US DOE Joint Genome Institute (JGI-PGF)"/>
            <person name="Lucas S."/>
            <person name="Copeland A."/>
            <person name="Lapidus A."/>
            <person name="Glavina del Rio T."/>
            <person name="Dalin E."/>
            <person name="Tice H."/>
            <person name="Bruce D."/>
            <person name="Goodwin L."/>
            <person name="Pitluck S."/>
            <person name="Kyrpides N."/>
            <person name="Mavromatis K."/>
            <person name="Ivanova N."/>
            <person name="Mikhailova N."/>
            <person name="Foster B."/>
            <person name="Clum A."/>
            <person name="Brettin T."/>
            <person name="Detter J.C."/>
            <person name="Han C."/>
            <person name="Larimer F."/>
            <person name="Land M."/>
            <person name="Hauser L."/>
            <person name="Markowitz V."/>
            <person name="Cheng J.F."/>
            <person name="Hugenholtz P."/>
            <person name="Woyke T."/>
            <person name="Wu D."/>
            <person name="Gehrich-Schroeter G."/>
            <person name="Schneider S."/>
            <person name="Pukall S.R."/>
            <person name="Klenk H.P."/>
            <person name="Eisen J.A."/>
        </authorList>
    </citation>
    <scope>NUCLEOTIDE SEQUENCE [LARGE SCALE GENOMIC DNA]</scope>
    <source>
        <strain evidence="2">DSM 15894 / CECT 5975 / LMG 20990 / XIL07</strain>
    </source>
</reference>
<organism evidence="1 2">
    <name type="scientific">Xylanimonas cellulosilytica (strain DSM 15894 / JCM 12276 / CECT 5975 / KCTC 9989 / LMG 20990 / NBRC 107835 / XIL07)</name>
    <dbReference type="NCBI Taxonomy" id="446471"/>
    <lineage>
        <taxon>Bacteria</taxon>
        <taxon>Bacillati</taxon>
        <taxon>Actinomycetota</taxon>
        <taxon>Actinomycetes</taxon>
        <taxon>Micrococcales</taxon>
        <taxon>Promicromonosporaceae</taxon>
        <taxon>Xylanimonas</taxon>
    </lineage>
</organism>
<keyword evidence="2" id="KW-1185">Reference proteome</keyword>